<feature type="transmembrane region" description="Helical" evidence="1">
    <location>
        <begin position="21"/>
        <end position="40"/>
    </location>
</feature>
<keyword evidence="1" id="KW-0812">Transmembrane</keyword>
<dbReference type="EMBL" id="BK035393">
    <property type="protein sequence ID" value="DAG97936.1"/>
    <property type="molecule type" value="Genomic_DNA"/>
</dbReference>
<protein>
    <submittedName>
        <fullName evidence="2">Uncharacterized protein</fullName>
    </submittedName>
</protein>
<accession>A0A8S5VU36</accession>
<keyword evidence="1" id="KW-1133">Transmembrane helix</keyword>
<keyword evidence="1" id="KW-0472">Membrane</keyword>
<evidence type="ECO:0000256" key="1">
    <source>
        <dbReference type="SAM" id="Phobius"/>
    </source>
</evidence>
<proteinExistence type="predicted"/>
<sequence length="79" mass="9291">MKIAENRSERKESTKESQGEYFLIIMVSSVHMGISILNIFEVYESSSENNGYFQGLSKDYDNNEGQWKIINDYRDNDRK</sequence>
<reference evidence="2" key="1">
    <citation type="journal article" date="2021" name="Proc. Natl. Acad. Sci. U.S.A.">
        <title>A Catalog of Tens of Thousands of Viruses from Human Metagenomes Reveals Hidden Associations with Chronic Diseases.</title>
        <authorList>
            <person name="Tisza M.J."/>
            <person name="Buck C.B."/>
        </authorList>
    </citation>
    <scope>NUCLEOTIDE SEQUENCE</scope>
    <source>
        <strain evidence="2">CtASH1</strain>
    </source>
</reference>
<name>A0A8S5VU36_9CAUD</name>
<organism evidence="2">
    <name type="scientific">Ackermannviridae sp</name>
    <dbReference type="NCBI Taxonomy" id="2831612"/>
    <lineage>
        <taxon>Viruses</taxon>
        <taxon>Duplodnaviria</taxon>
        <taxon>Heunggongvirae</taxon>
        <taxon>Uroviricota</taxon>
        <taxon>Caudoviricetes</taxon>
        <taxon>Pantevenvirales</taxon>
        <taxon>Ackermannviridae</taxon>
    </lineage>
</organism>
<evidence type="ECO:0000313" key="2">
    <source>
        <dbReference type="EMBL" id="DAG97936.1"/>
    </source>
</evidence>